<dbReference type="Pfam" id="PF14234">
    <property type="entry name" value="DUF4336"/>
    <property type="match status" value="1"/>
</dbReference>
<sequence>MMSRPILSLYEPLYSLKEVDQNIWIVDGDLIQMDVKIFKLPFQTRMTVVKLNDGKLWIHSPIAPNEGLFTELDALGKVAYLISPNKIHYAYISDWRKRYPHAQAWSSPGVEERAKSQNVKVKFDAPLTDMAPDLWSDEIEQLIFKGSSVIEEVVFFHKSTKTLILTDLIENFEPEKIASPIRRRFYRLARVTAPDGQTPIDYRMTFIGRQREAKVSFARMLNWKPDKIILAHGLCFFKNGTDELRRAFRWIR</sequence>
<comment type="caution">
    <text evidence="1">The sequence shown here is derived from an EMBL/GenBank/DDBJ whole genome shotgun (WGS) entry which is preliminary data.</text>
</comment>
<dbReference type="InterPro" id="IPR036866">
    <property type="entry name" value="RibonucZ/Hydroxyglut_hydro"/>
</dbReference>
<accession>A0A0F2DTM7</accession>
<organism evidence="1 2">
    <name type="scientific">Streptococcus infantis</name>
    <dbReference type="NCBI Taxonomy" id="68892"/>
    <lineage>
        <taxon>Bacteria</taxon>
        <taxon>Bacillati</taxon>
        <taxon>Bacillota</taxon>
        <taxon>Bacilli</taxon>
        <taxon>Lactobacillales</taxon>
        <taxon>Streptococcaceae</taxon>
        <taxon>Streptococcus</taxon>
    </lineage>
</organism>
<dbReference type="EMBL" id="JYGT01000010">
    <property type="protein sequence ID" value="KJQ74303.1"/>
    <property type="molecule type" value="Genomic_DNA"/>
</dbReference>
<dbReference type="InterPro" id="IPR025638">
    <property type="entry name" value="DUF4336"/>
</dbReference>
<dbReference type="Proteomes" id="UP000033489">
    <property type="component" value="Unassembled WGS sequence"/>
</dbReference>
<dbReference type="PATRIC" id="fig|28037.216.peg.1794"/>
<name>A0A0F2DTM7_9STRE</name>
<evidence type="ECO:0000313" key="2">
    <source>
        <dbReference type="Proteomes" id="UP000033489"/>
    </source>
</evidence>
<dbReference type="AlphaFoldDB" id="A0A0F2DTM7"/>
<proteinExistence type="predicted"/>
<gene>
    <name evidence="1" type="ORF">TZ94_01825</name>
</gene>
<protein>
    <recommendedName>
        <fullName evidence="3">DUF4336 domain-containing protein</fullName>
    </recommendedName>
</protein>
<dbReference type="PANTHER" id="PTHR33835">
    <property type="entry name" value="YALI0C07656P"/>
    <property type="match status" value="1"/>
</dbReference>
<dbReference type="PANTHER" id="PTHR33835:SF1">
    <property type="entry name" value="METALLO-BETA-LACTAMASE DOMAIN-CONTAINING PROTEIN"/>
    <property type="match status" value="1"/>
</dbReference>
<reference evidence="1 2" key="1">
    <citation type="submission" date="2015-02" db="EMBL/GenBank/DDBJ databases">
        <title>Evolution of amylase-binding proteins of oral streptococcal species.</title>
        <authorList>
            <person name="Haase E.M."/>
        </authorList>
    </citation>
    <scope>NUCLEOTIDE SEQUENCE [LARGE SCALE GENOMIC DNA]</scope>
    <source>
        <strain evidence="1 2">UC921A</strain>
    </source>
</reference>
<evidence type="ECO:0008006" key="3">
    <source>
        <dbReference type="Google" id="ProtNLM"/>
    </source>
</evidence>
<dbReference type="SUPFAM" id="SSF56281">
    <property type="entry name" value="Metallo-hydrolase/oxidoreductase"/>
    <property type="match status" value="1"/>
</dbReference>
<evidence type="ECO:0000313" key="1">
    <source>
        <dbReference type="EMBL" id="KJQ74303.1"/>
    </source>
</evidence>